<evidence type="ECO:0000313" key="11">
    <source>
        <dbReference type="EMBL" id="HIV25184.1"/>
    </source>
</evidence>
<evidence type="ECO:0000256" key="2">
    <source>
        <dbReference type="ARBA" id="ARBA00017703"/>
    </source>
</evidence>
<dbReference type="GO" id="GO:0003677">
    <property type="term" value="F:DNA binding"/>
    <property type="evidence" value="ECO:0007669"/>
    <property type="project" value="InterPro"/>
</dbReference>
<dbReference type="Gene3D" id="3.40.50.300">
    <property type="entry name" value="P-loop containing nucleotide triphosphate hydrolases"/>
    <property type="match status" value="1"/>
</dbReference>
<reference evidence="11" key="1">
    <citation type="submission" date="2020-10" db="EMBL/GenBank/DDBJ databases">
        <authorList>
            <person name="Gilroy R."/>
        </authorList>
    </citation>
    <scope>NUCLEOTIDE SEQUENCE</scope>
    <source>
        <strain evidence="11">CHK188-20938</strain>
    </source>
</reference>
<evidence type="ECO:0000256" key="8">
    <source>
        <dbReference type="ARBA" id="ARBA00049244"/>
    </source>
</evidence>
<dbReference type="Gene3D" id="1.20.272.10">
    <property type="match status" value="1"/>
</dbReference>
<evidence type="ECO:0000256" key="4">
    <source>
        <dbReference type="ARBA" id="ARBA00022695"/>
    </source>
</evidence>
<organism evidence="11 12">
    <name type="scientific">Candidatus Scatomonas pullistercoris</name>
    <dbReference type="NCBI Taxonomy" id="2840920"/>
    <lineage>
        <taxon>Bacteria</taxon>
        <taxon>Bacillati</taxon>
        <taxon>Bacillota</taxon>
        <taxon>Clostridia</taxon>
        <taxon>Lachnospirales</taxon>
        <taxon>Lachnospiraceae</taxon>
        <taxon>Lachnospiraceae incertae sedis</taxon>
        <taxon>Candidatus Scatomonas</taxon>
    </lineage>
</organism>
<comment type="caution">
    <text evidence="11">The sequence shown here is derived from an EMBL/GenBank/DDBJ whole genome shotgun (WGS) entry which is preliminary data.</text>
</comment>
<proteinExistence type="inferred from homology"/>
<dbReference type="InterPro" id="IPR005790">
    <property type="entry name" value="DNA_polIII_delta"/>
</dbReference>
<evidence type="ECO:0000259" key="10">
    <source>
        <dbReference type="Pfam" id="PF21694"/>
    </source>
</evidence>
<dbReference type="SUPFAM" id="SSF52540">
    <property type="entry name" value="P-loop containing nucleoside triphosphate hydrolases"/>
    <property type="match status" value="1"/>
</dbReference>
<dbReference type="InterPro" id="IPR010372">
    <property type="entry name" value="DNA_pol3_delta_N"/>
</dbReference>
<feature type="domain" description="DNA polymerase III delta subunit-like C-terminal" evidence="10">
    <location>
        <begin position="204"/>
        <end position="323"/>
    </location>
</feature>
<feature type="domain" description="DNA polymerase III delta N-terminal" evidence="9">
    <location>
        <begin position="17"/>
        <end position="129"/>
    </location>
</feature>
<dbReference type="InterPro" id="IPR027417">
    <property type="entry name" value="P-loop_NTPase"/>
</dbReference>
<dbReference type="AlphaFoldDB" id="A0A9D1P2C8"/>
<dbReference type="InterPro" id="IPR008921">
    <property type="entry name" value="DNA_pol3_clamp-load_cplx_C"/>
</dbReference>
<dbReference type="Pfam" id="PF06144">
    <property type="entry name" value="DNA_pol3_delta"/>
    <property type="match status" value="1"/>
</dbReference>
<evidence type="ECO:0000256" key="7">
    <source>
        <dbReference type="ARBA" id="ARBA00034754"/>
    </source>
</evidence>
<dbReference type="GO" id="GO:0003887">
    <property type="term" value="F:DNA-directed DNA polymerase activity"/>
    <property type="evidence" value="ECO:0007669"/>
    <property type="project" value="UniProtKB-KW"/>
</dbReference>
<evidence type="ECO:0000256" key="1">
    <source>
        <dbReference type="ARBA" id="ARBA00012417"/>
    </source>
</evidence>
<dbReference type="PANTHER" id="PTHR34388">
    <property type="entry name" value="DNA POLYMERASE III SUBUNIT DELTA"/>
    <property type="match status" value="1"/>
</dbReference>
<comment type="catalytic activity">
    <reaction evidence="8">
        <text>DNA(n) + a 2'-deoxyribonucleoside 5'-triphosphate = DNA(n+1) + diphosphate</text>
        <dbReference type="Rhea" id="RHEA:22508"/>
        <dbReference type="Rhea" id="RHEA-COMP:17339"/>
        <dbReference type="Rhea" id="RHEA-COMP:17340"/>
        <dbReference type="ChEBI" id="CHEBI:33019"/>
        <dbReference type="ChEBI" id="CHEBI:61560"/>
        <dbReference type="ChEBI" id="CHEBI:173112"/>
        <dbReference type="EC" id="2.7.7.7"/>
    </reaction>
</comment>
<dbReference type="PANTHER" id="PTHR34388:SF1">
    <property type="entry name" value="DNA POLYMERASE III SUBUNIT DELTA"/>
    <property type="match status" value="1"/>
</dbReference>
<evidence type="ECO:0000256" key="6">
    <source>
        <dbReference type="ARBA" id="ARBA00022932"/>
    </source>
</evidence>
<reference evidence="11" key="2">
    <citation type="journal article" date="2021" name="PeerJ">
        <title>Extensive microbial diversity within the chicken gut microbiome revealed by metagenomics and culture.</title>
        <authorList>
            <person name="Gilroy R."/>
            <person name="Ravi A."/>
            <person name="Getino M."/>
            <person name="Pursley I."/>
            <person name="Horton D.L."/>
            <person name="Alikhan N.F."/>
            <person name="Baker D."/>
            <person name="Gharbi K."/>
            <person name="Hall N."/>
            <person name="Watson M."/>
            <person name="Adriaenssens E.M."/>
            <person name="Foster-Nyarko E."/>
            <person name="Jarju S."/>
            <person name="Secka A."/>
            <person name="Antonio M."/>
            <person name="Oren A."/>
            <person name="Chaudhuri R.R."/>
            <person name="La Ragione R."/>
            <person name="Hildebrand F."/>
            <person name="Pallen M.J."/>
        </authorList>
    </citation>
    <scope>NUCLEOTIDE SEQUENCE</scope>
    <source>
        <strain evidence="11">CHK188-20938</strain>
    </source>
</reference>
<dbReference type="InterPro" id="IPR048466">
    <property type="entry name" value="DNA_pol3_delta-like_C"/>
</dbReference>
<sequence length="325" mass="37380">MKEILEDIKSGNFHRAYLLYGSEAYLKNQYRQKLLDALLPEGDTMNFSRFEGKGQNEGEIIDLAETMPFFADHRVILLENTGFFKNKADRLADYLSSLPEYLVLIFVEDEVDKRSRTYKALQKTGIAVEFGQQKEDALIRWILGILKKSGKKITRPDMELFLGKTGTDMGNIHMELQKLLDYAEGREIIRAQDIEAICTTQLSNRIFDMIRAVTEKRQREALQLYYDLLALKEPPMRILYLMARQFNQLLLVKTLMEEGADQKTIASRLGLAPFVVRNLMPLARRFSLQELTEAVENFTAAETDVKTGRLDDVLSVELMLVKYSA</sequence>
<dbReference type="SUPFAM" id="SSF48019">
    <property type="entry name" value="post-AAA+ oligomerization domain-like"/>
    <property type="match status" value="1"/>
</dbReference>
<dbReference type="GO" id="GO:0006261">
    <property type="term" value="P:DNA-templated DNA replication"/>
    <property type="evidence" value="ECO:0007669"/>
    <property type="project" value="TreeGrafter"/>
</dbReference>
<gene>
    <name evidence="11" type="primary">holA</name>
    <name evidence="11" type="ORF">IAB71_05260</name>
</gene>
<evidence type="ECO:0000256" key="5">
    <source>
        <dbReference type="ARBA" id="ARBA00022705"/>
    </source>
</evidence>
<keyword evidence="5" id="KW-0235">DNA replication</keyword>
<comment type="similarity">
    <text evidence="7">Belongs to the DNA polymerase HolA subunit family.</text>
</comment>
<keyword evidence="4 11" id="KW-0548">Nucleotidyltransferase</keyword>
<accession>A0A9D1P2C8</accession>
<dbReference type="Pfam" id="PF21694">
    <property type="entry name" value="DNA_pol3_delta_C"/>
    <property type="match status" value="1"/>
</dbReference>
<dbReference type="NCBIfam" id="TIGR01128">
    <property type="entry name" value="holA"/>
    <property type="match status" value="1"/>
</dbReference>
<evidence type="ECO:0000313" key="12">
    <source>
        <dbReference type="Proteomes" id="UP000824169"/>
    </source>
</evidence>
<dbReference type="GO" id="GO:0009360">
    <property type="term" value="C:DNA polymerase III complex"/>
    <property type="evidence" value="ECO:0007669"/>
    <property type="project" value="InterPro"/>
</dbReference>
<keyword evidence="6" id="KW-0239">DNA-directed DNA polymerase</keyword>
<dbReference type="EC" id="2.7.7.7" evidence="1"/>
<dbReference type="Gene3D" id="1.10.8.60">
    <property type="match status" value="1"/>
</dbReference>
<evidence type="ECO:0000256" key="3">
    <source>
        <dbReference type="ARBA" id="ARBA00022679"/>
    </source>
</evidence>
<name>A0A9D1P2C8_9FIRM</name>
<keyword evidence="3 11" id="KW-0808">Transferase</keyword>
<dbReference type="Proteomes" id="UP000824169">
    <property type="component" value="Unassembled WGS sequence"/>
</dbReference>
<dbReference type="EMBL" id="DVOO01000015">
    <property type="protein sequence ID" value="HIV25184.1"/>
    <property type="molecule type" value="Genomic_DNA"/>
</dbReference>
<protein>
    <recommendedName>
        <fullName evidence="2">DNA polymerase III subunit delta</fullName>
        <ecNumber evidence="1">2.7.7.7</ecNumber>
    </recommendedName>
</protein>
<evidence type="ECO:0000259" key="9">
    <source>
        <dbReference type="Pfam" id="PF06144"/>
    </source>
</evidence>